<reference evidence="1" key="1">
    <citation type="submission" date="2020-07" db="EMBL/GenBank/DDBJ databases">
        <title>Draft Genome Sequence of a Deep-Sea Yeast, Naganishia (Cryptococcus) liquefaciens strain N6.</title>
        <authorList>
            <person name="Han Y.W."/>
            <person name="Kajitani R."/>
            <person name="Morimoto H."/>
            <person name="Parhat M."/>
            <person name="Tsubouchi H."/>
            <person name="Bakenova O."/>
            <person name="Ogata M."/>
            <person name="Argunhan B."/>
            <person name="Aoki R."/>
            <person name="Kajiwara S."/>
            <person name="Itoh T."/>
            <person name="Iwasaki H."/>
        </authorList>
    </citation>
    <scope>NUCLEOTIDE SEQUENCE</scope>
    <source>
        <strain evidence="1">N6</strain>
    </source>
</reference>
<sequence>MSQQHKSRAPVTPAAFRLRAGSRQLSRLTEPEPLFYQLFYETSTIAATSMQIRPLSKIEQLAEPRIILEEKGDHVT</sequence>
<proteinExistence type="predicted"/>
<organism evidence="1 2">
    <name type="scientific">Naganishia liquefaciens</name>
    <dbReference type="NCBI Taxonomy" id="104408"/>
    <lineage>
        <taxon>Eukaryota</taxon>
        <taxon>Fungi</taxon>
        <taxon>Dikarya</taxon>
        <taxon>Basidiomycota</taxon>
        <taxon>Agaricomycotina</taxon>
        <taxon>Tremellomycetes</taxon>
        <taxon>Filobasidiales</taxon>
        <taxon>Filobasidiaceae</taxon>
        <taxon>Naganishia</taxon>
    </lineage>
</organism>
<name>A0A8H3YG16_9TREE</name>
<dbReference type="AlphaFoldDB" id="A0A8H3YG16"/>
<accession>A0A8H3YG16</accession>
<keyword evidence="2" id="KW-1185">Reference proteome</keyword>
<gene>
    <name evidence="1" type="ORF">NliqN6_3174</name>
</gene>
<dbReference type="EMBL" id="BLZA01000019">
    <property type="protein sequence ID" value="GHJ86772.1"/>
    <property type="molecule type" value="Genomic_DNA"/>
</dbReference>
<evidence type="ECO:0000313" key="1">
    <source>
        <dbReference type="EMBL" id="GHJ86772.1"/>
    </source>
</evidence>
<protein>
    <submittedName>
        <fullName evidence="1">Uncharacterized protein</fullName>
    </submittedName>
</protein>
<dbReference type="Proteomes" id="UP000620104">
    <property type="component" value="Unassembled WGS sequence"/>
</dbReference>
<comment type="caution">
    <text evidence="1">The sequence shown here is derived from an EMBL/GenBank/DDBJ whole genome shotgun (WGS) entry which is preliminary data.</text>
</comment>
<evidence type="ECO:0000313" key="2">
    <source>
        <dbReference type="Proteomes" id="UP000620104"/>
    </source>
</evidence>